<accession>A0A813I1N2</accession>
<feature type="domain" description="EF-hand" evidence="3">
    <location>
        <begin position="65"/>
        <end position="96"/>
    </location>
</feature>
<comment type="caution">
    <text evidence="4">The sequence shown here is derived from an EMBL/GenBank/DDBJ whole genome shotgun (WGS) entry which is preliminary data.</text>
</comment>
<gene>
    <name evidence="4" type="ORF">PGLA2088_LOCUS3016</name>
</gene>
<evidence type="ECO:0000259" key="3">
    <source>
        <dbReference type="PROSITE" id="PS50222"/>
    </source>
</evidence>
<organism evidence="4 5">
    <name type="scientific">Polarella glacialis</name>
    <name type="common">Dinoflagellate</name>
    <dbReference type="NCBI Taxonomy" id="89957"/>
    <lineage>
        <taxon>Eukaryota</taxon>
        <taxon>Sar</taxon>
        <taxon>Alveolata</taxon>
        <taxon>Dinophyceae</taxon>
        <taxon>Suessiales</taxon>
        <taxon>Suessiaceae</taxon>
        <taxon>Polarella</taxon>
    </lineage>
</organism>
<feature type="signal peptide" evidence="2">
    <location>
        <begin position="1"/>
        <end position="22"/>
    </location>
</feature>
<dbReference type="SUPFAM" id="SSF47473">
    <property type="entry name" value="EF-hand"/>
    <property type="match status" value="1"/>
</dbReference>
<name>A0A813I1N2_POLGL</name>
<dbReference type="AlphaFoldDB" id="A0A813I1N2"/>
<dbReference type="PROSITE" id="PS50222">
    <property type="entry name" value="EF_HAND_2"/>
    <property type="match status" value="2"/>
</dbReference>
<dbReference type="Pfam" id="PF13202">
    <property type="entry name" value="EF-hand_5"/>
    <property type="match status" value="1"/>
</dbReference>
<evidence type="ECO:0000256" key="2">
    <source>
        <dbReference type="SAM" id="SignalP"/>
    </source>
</evidence>
<evidence type="ECO:0000313" key="5">
    <source>
        <dbReference type="Proteomes" id="UP000626109"/>
    </source>
</evidence>
<dbReference type="Gene3D" id="1.10.238.10">
    <property type="entry name" value="EF-hand"/>
    <property type="match status" value="2"/>
</dbReference>
<evidence type="ECO:0000313" key="4">
    <source>
        <dbReference type="EMBL" id="CAE8644385.1"/>
    </source>
</evidence>
<proteinExistence type="predicted"/>
<feature type="chain" id="PRO_5032409217" description="EF-hand domain-containing protein" evidence="2">
    <location>
        <begin position="23"/>
        <end position="110"/>
    </location>
</feature>
<protein>
    <recommendedName>
        <fullName evidence="3">EF-hand domain-containing protein</fullName>
    </recommendedName>
</protein>
<dbReference type="Proteomes" id="UP000626109">
    <property type="component" value="Unassembled WGS sequence"/>
</dbReference>
<dbReference type="Pfam" id="PF00036">
    <property type="entry name" value="EF-hand_1"/>
    <property type="match status" value="1"/>
</dbReference>
<dbReference type="GO" id="GO:0005509">
    <property type="term" value="F:calcium ion binding"/>
    <property type="evidence" value="ECO:0007669"/>
    <property type="project" value="InterPro"/>
</dbReference>
<dbReference type="InterPro" id="IPR002048">
    <property type="entry name" value="EF_hand_dom"/>
</dbReference>
<dbReference type="InterPro" id="IPR011992">
    <property type="entry name" value="EF-hand-dom_pair"/>
</dbReference>
<keyword evidence="2" id="KW-0732">Signal</keyword>
<dbReference type="InterPro" id="IPR018247">
    <property type="entry name" value="EF_Hand_1_Ca_BS"/>
</dbReference>
<feature type="domain" description="EF-hand" evidence="3">
    <location>
        <begin position="26"/>
        <end position="61"/>
    </location>
</feature>
<sequence>MMKYLQLLCCGALLLPMVLVRSKDLLDKSVYETVIREFDNDKDGKLSFEEMTKFVAIATEDLKVKYEEVFRKSDASGDGFIELEELHTVFEEFEAIESEGKTEVMRGLEV</sequence>
<dbReference type="SMART" id="SM00054">
    <property type="entry name" value="EFh"/>
    <property type="match status" value="2"/>
</dbReference>
<keyword evidence="1" id="KW-0106">Calcium</keyword>
<dbReference type="EMBL" id="CAJNNW010002547">
    <property type="protein sequence ID" value="CAE8644385.1"/>
    <property type="molecule type" value="Genomic_DNA"/>
</dbReference>
<evidence type="ECO:0000256" key="1">
    <source>
        <dbReference type="ARBA" id="ARBA00022837"/>
    </source>
</evidence>
<dbReference type="PROSITE" id="PS00018">
    <property type="entry name" value="EF_HAND_1"/>
    <property type="match status" value="2"/>
</dbReference>
<reference evidence="4" key="1">
    <citation type="submission" date="2021-02" db="EMBL/GenBank/DDBJ databases">
        <authorList>
            <person name="Dougan E. K."/>
            <person name="Rhodes N."/>
            <person name="Thang M."/>
            <person name="Chan C."/>
        </authorList>
    </citation>
    <scope>NUCLEOTIDE SEQUENCE</scope>
</reference>